<dbReference type="InterPro" id="IPR035986">
    <property type="entry name" value="PKD_dom_sf"/>
</dbReference>
<dbReference type="InterPro" id="IPR026341">
    <property type="entry name" value="T9SS_type_B"/>
</dbReference>
<dbReference type="Pfam" id="PF19081">
    <property type="entry name" value="Ig_7"/>
    <property type="match status" value="2"/>
</dbReference>
<gene>
    <name evidence="3" type="ORF">SAMN05421545_1106</name>
</gene>
<evidence type="ECO:0000313" key="4">
    <source>
        <dbReference type="Proteomes" id="UP000185924"/>
    </source>
</evidence>
<dbReference type="SUPFAM" id="SSF49299">
    <property type="entry name" value="PKD domain"/>
    <property type="match status" value="3"/>
</dbReference>
<feature type="signal peptide" evidence="1">
    <location>
        <begin position="1"/>
        <end position="25"/>
    </location>
</feature>
<evidence type="ECO:0000259" key="2">
    <source>
        <dbReference type="PROSITE" id="PS50093"/>
    </source>
</evidence>
<feature type="domain" description="PKD" evidence="2">
    <location>
        <begin position="119"/>
        <end position="176"/>
    </location>
</feature>
<dbReference type="EMBL" id="FTNM01000001">
    <property type="protein sequence ID" value="SIQ69722.1"/>
    <property type="molecule type" value="Genomic_DNA"/>
</dbReference>
<keyword evidence="4" id="KW-1185">Reference proteome</keyword>
<dbReference type="NCBIfam" id="TIGR04131">
    <property type="entry name" value="Bac_Flav_CTERM"/>
    <property type="match status" value="1"/>
</dbReference>
<dbReference type="InterPro" id="IPR044023">
    <property type="entry name" value="Ig_7"/>
</dbReference>
<dbReference type="SMART" id="SM00089">
    <property type="entry name" value="PKD"/>
    <property type="match status" value="2"/>
</dbReference>
<protein>
    <submittedName>
        <fullName evidence="3">Gliding motility-associated C-terminal domain-containing protein</fullName>
    </submittedName>
</protein>
<evidence type="ECO:0000313" key="3">
    <source>
        <dbReference type="EMBL" id="SIQ69722.1"/>
    </source>
</evidence>
<dbReference type="CDD" id="cd00146">
    <property type="entry name" value="PKD"/>
    <property type="match status" value="1"/>
</dbReference>
<dbReference type="Proteomes" id="UP000185924">
    <property type="component" value="Unassembled WGS sequence"/>
</dbReference>
<dbReference type="Gene3D" id="2.60.40.10">
    <property type="entry name" value="Immunoglobulins"/>
    <property type="match status" value="3"/>
</dbReference>
<sequence>MRFTSYKTFTWFLLFLLAIVQQASGSVDNCPSPTATIDNNVSVCLGSQPAVITANATFTVQTWQWYKDEQPISGAPNANTLSVSEPGSYYAIATPAPGACDNATPLRTNPVVVAATPPEPTIVVDPNRPICSGQEFAFNVTNLSDEDYTFDWDFGDGNVIARGSATETHSYESFGTTGQPFTVRVTAISRTGSCPSPQGQAAVSVQQQAEVTYTIEGKDKDGETFTQCLPEDEDPAEAEVRAVVSDPQSPQLNNITEYYITWGLGEDEEEQRVTTFPVEGPVYEELGAYTIRIRAVNNNGCSTIYEEVFEFLQKPKAGFNPAKNDPEKPAEIEPGIGCRPVYVTMTETEETEDQEAKESTGGGLTYTWEITSPPGVTPYEIVEGGLDQKDLKVIFFDNGVYQIKLTVENACGTDEAEESVVVGYPQVQLPPVGPFCGPDEFTFNSTNSFFDRNFGNEFTVTWTITAPDGSTSNRTGEDQTINFNQIGTWRVRVLGVNECGRSDFQGPTEQEVIVLPPLTAAPTVAEPEPACIGGTTTLRASGPVSGLIYRWYTEPSGGDPVFEGAQFTTEPLSSTTNFYVEGVNTNNCVSPRATVVVNVVPGIADNTISEDQGICVGDRPAELEGSEPTGGSNSNYTYTWELSTTGPDDGFTAAPGVNNNQNYSPEAISATTWFRRVVRQGDCEPSISNVIQIQTVPRVENNTISSNQEICGGEVPAQLVGSRPTGGSGEPYTYRWEESTTGPNTGFVAASGNNAGENYTFTSALSQDTWYRRSVTSGGCTVVSEAVKISVFPALANNTITAPTQDECSGAAPGAITGSAPSGGSGNYTYEWLISGTGNAGSFVPAPGTNNQQSYTPGAITQTTYFQRIVRSGQCTPNESNVVEIRIRPAITGNSISAAQEICSGTQPAALMGTTPSGGSGGFTYLWESSISGPNAGFNPAPGQNTGAGYSPPVLTRDTWFRRVVISGGCENPSEAVLISMLPLPNAPILTVQNARACVGGSATLTVANANGNTIEWYDAPTGGSPLFVGTTFVTPELSSNTTFYVQARNNNNCTNATRTAVNVTVVEPVADAGPDVEIIQGRPAELRASGGVSYQWEPAASLSNANVSNPVARPDVTTTYTVTITTEEGCTATDEVTVTVIPAITAPNAFSPNGDRVNDVWEIENIQNYPDARVEIFNRWGNQIFNSTGYATPWDGTYNGESLPVATYYYIIYLNSSEKPISGHVTIIR</sequence>
<dbReference type="InterPro" id="IPR022409">
    <property type="entry name" value="PKD/Chitinase_dom"/>
</dbReference>
<dbReference type="Pfam" id="PF13585">
    <property type="entry name" value="CHU_C"/>
    <property type="match status" value="1"/>
</dbReference>
<accession>A0A1N6UW91</accession>
<dbReference type="AlphaFoldDB" id="A0A1N6UW91"/>
<proteinExistence type="predicted"/>
<dbReference type="PROSITE" id="PS50093">
    <property type="entry name" value="PKD"/>
    <property type="match status" value="1"/>
</dbReference>
<dbReference type="InterPro" id="IPR000601">
    <property type="entry name" value="PKD_dom"/>
</dbReference>
<dbReference type="STRING" id="1077936.SAMN05421545_1106"/>
<dbReference type="Pfam" id="PF18911">
    <property type="entry name" value="PKD_4"/>
    <property type="match status" value="1"/>
</dbReference>
<name>A0A1N6UW91_9BACT</name>
<organism evidence="3 4">
    <name type="scientific">Pontibacter lucknowensis</name>
    <dbReference type="NCBI Taxonomy" id="1077936"/>
    <lineage>
        <taxon>Bacteria</taxon>
        <taxon>Pseudomonadati</taxon>
        <taxon>Bacteroidota</taxon>
        <taxon>Cytophagia</taxon>
        <taxon>Cytophagales</taxon>
        <taxon>Hymenobacteraceae</taxon>
        <taxon>Pontibacter</taxon>
    </lineage>
</organism>
<evidence type="ECO:0000256" key="1">
    <source>
        <dbReference type="SAM" id="SignalP"/>
    </source>
</evidence>
<reference evidence="4" key="1">
    <citation type="submission" date="2017-01" db="EMBL/GenBank/DDBJ databases">
        <authorList>
            <person name="Varghese N."/>
            <person name="Submissions S."/>
        </authorList>
    </citation>
    <scope>NUCLEOTIDE SEQUENCE [LARGE SCALE GENOMIC DNA]</scope>
    <source>
        <strain evidence="4">DM9</strain>
    </source>
</reference>
<dbReference type="InterPro" id="IPR013783">
    <property type="entry name" value="Ig-like_fold"/>
</dbReference>
<feature type="chain" id="PRO_5012658770" evidence="1">
    <location>
        <begin position="26"/>
        <end position="1230"/>
    </location>
</feature>
<keyword evidence="1" id="KW-0732">Signal</keyword>